<dbReference type="InterPro" id="IPR050336">
    <property type="entry name" value="Chromosome_partition/occlusion"/>
</dbReference>
<dbReference type="SMART" id="SM00470">
    <property type="entry name" value="ParB"/>
    <property type="match status" value="1"/>
</dbReference>
<comment type="similarity">
    <text evidence="1">Belongs to the ParB family.</text>
</comment>
<protein>
    <submittedName>
        <fullName evidence="3">Chromosome partitioning protein, ParB family</fullName>
    </submittedName>
</protein>
<accession>A0A212SC41</accession>
<dbReference type="RefSeq" id="WP_088522448.1">
    <property type="nucleotide sequence ID" value="NZ_FYDG01000023.1"/>
</dbReference>
<dbReference type="Proteomes" id="UP000198418">
    <property type="component" value="Unassembled WGS sequence"/>
</dbReference>
<dbReference type="CDD" id="cd16405">
    <property type="entry name" value="RepB_like_N"/>
    <property type="match status" value="1"/>
</dbReference>
<feature type="domain" description="ParB-like N-terminal" evidence="2">
    <location>
        <begin position="65"/>
        <end position="157"/>
    </location>
</feature>
<dbReference type="Gene3D" id="1.10.10.2830">
    <property type="match status" value="1"/>
</dbReference>
<dbReference type="Pfam" id="PF02195">
    <property type="entry name" value="ParB_N"/>
    <property type="match status" value="1"/>
</dbReference>
<dbReference type="NCBIfam" id="TIGR00180">
    <property type="entry name" value="parB_part"/>
    <property type="match status" value="1"/>
</dbReference>
<organism evidence="3 4">
    <name type="scientific">Rhodoblastus acidophilus</name>
    <name type="common">Rhodopseudomonas acidophila</name>
    <dbReference type="NCBI Taxonomy" id="1074"/>
    <lineage>
        <taxon>Bacteria</taxon>
        <taxon>Pseudomonadati</taxon>
        <taxon>Pseudomonadota</taxon>
        <taxon>Alphaproteobacteria</taxon>
        <taxon>Hyphomicrobiales</taxon>
        <taxon>Rhodoblastaceae</taxon>
        <taxon>Rhodoblastus</taxon>
    </lineage>
</organism>
<dbReference type="InterPro" id="IPR017819">
    <property type="entry name" value="Plasmid_partition_RepB"/>
</dbReference>
<dbReference type="OrthoDB" id="7908920at2"/>
<dbReference type="AlphaFoldDB" id="A0A212SC41"/>
<dbReference type="InterPro" id="IPR036086">
    <property type="entry name" value="ParB/Sulfiredoxin_sf"/>
</dbReference>
<evidence type="ECO:0000313" key="4">
    <source>
        <dbReference type="Proteomes" id="UP000198418"/>
    </source>
</evidence>
<dbReference type="InterPro" id="IPR003115">
    <property type="entry name" value="ParB_N"/>
</dbReference>
<dbReference type="SUPFAM" id="SSF110849">
    <property type="entry name" value="ParB/Sulfiredoxin"/>
    <property type="match status" value="1"/>
</dbReference>
<dbReference type="GO" id="GO:0003677">
    <property type="term" value="F:DNA binding"/>
    <property type="evidence" value="ECO:0007669"/>
    <property type="project" value="InterPro"/>
</dbReference>
<dbReference type="EMBL" id="FYDG01000023">
    <property type="protein sequence ID" value="SNB82909.1"/>
    <property type="molecule type" value="Genomic_DNA"/>
</dbReference>
<dbReference type="InterPro" id="IPR037972">
    <property type="entry name" value="RepB_N"/>
</dbReference>
<reference evidence="4" key="1">
    <citation type="submission" date="2017-06" db="EMBL/GenBank/DDBJ databases">
        <authorList>
            <person name="Varghese N."/>
            <person name="Submissions S."/>
        </authorList>
    </citation>
    <scope>NUCLEOTIDE SEQUENCE [LARGE SCALE GENOMIC DNA]</scope>
    <source>
        <strain evidence="4">DSM 137</strain>
    </source>
</reference>
<keyword evidence="4" id="KW-1185">Reference proteome</keyword>
<evidence type="ECO:0000259" key="2">
    <source>
        <dbReference type="SMART" id="SM00470"/>
    </source>
</evidence>
<dbReference type="PANTHER" id="PTHR33375">
    <property type="entry name" value="CHROMOSOME-PARTITIONING PROTEIN PARB-RELATED"/>
    <property type="match status" value="1"/>
</dbReference>
<dbReference type="GO" id="GO:0005694">
    <property type="term" value="C:chromosome"/>
    <property type="evidence" value="ECO:0007669"/>
    <property type="project" value="TreeGrafter"/>
</dbReference>
<dbReference type="NCBIfam" id="TIGR03454">
    <property type="entry name" value="partition_RepB"/>
    <property type="match status" value="1"/>
</dbReference>
<dbReference type="PANTHER" id="PTHR33375:SF1">
    <property type="entry name" value="CHROMOSOME-PARTITIONING PROTEIN PARB-RELATED"/>
    <property type="match status" value="1"/>
</dbReference>
<dbReference type="Gene3D" id="3.90.1530.30">
    <property type="match status" value="1"/>
</dbReference>
<dbReference type="GO" id="GO:0007059">
    <property type="term" value="P:chromosome segregation"/>
    <property type="evidence" value="ECO:0007669"/>
    <property type="project" value="TreeGrafter"/>
</dbReference>
<name>A0A212SC41_RHOAC</name>
<sequence>MNKRTDTIRNLFAQPSSEALSADNKDLETRRVPAGAVRTMKETFSDIERENEALRAQFADSARVVEIDPSLIDPSPFADRFAHDDDASFDALKQSIAERGQEIPVLVRAHADGTGRYQTAFGHRRVRAAHQLGIKVKAFVRALTDDDLIIAQGVENSAREDLSFIERATFAMMLERSGRSRAVIQQALVIDRAEASKLISVAKAVPNEIVRAIGKAPKIGRRRWQEFADALGDASALKRVHDATASPAFAKLDSDQRFARALGAASHQEARKSSAEAPLAIKGLDGQVFAHCRSNARELKLTMTNAAGAEFANFLIARLPDLIQEFESSDADDGATQQS</sequence>
<dbReference type="InterPro" id="IPR011111">
    <property type="entry name" value="Plasmid_RepB"/>
</dbReference>
<dbReference type="Pfam" id="PF07506">
    <property type="entry name" value="RepB"/>
    <property type="match status" value="1"/>
</dbReference>
<evidence type="ECO:0000313" key="3">
    <source>
        <dbReference type="EMBL" id="SNB82909.1"/>
    </source>
</evidence>
<proteinExistence type="inferred from homology"/>
<gene>
    <name evidence="3" type="ORF">SAMN06265338_12315</name>
</gene>
<dbReference type="InterPro" id="IPR004437">
    <property type="entry name" value="ParB/RepB/Spo0J"/>
</dbReference>
<evidence type="ECO:0000256" key="1">
    <source>
        <dbReference type="ARBA" id="ARBA00006295"/>
    </source>
</evidence>